<dbReference type="InterPro" id="IPR004313">
    <property type="entry name" value="ARD"/>
</dbReference>
<dbReference type="AlphaFoldDB" id="A0A6A4IGE5"/>
<dbReference type="GO" id="GO:0010309">
    <property type="term" value="F:acireductone dioxygenase [iron(II)-requiring] activity"/>
    <property type="evidence" value="ECO:0007669"/>
    <property type="project" value="InterPro"/>
</dbReference>
<dbReference type="Pfam" id="PF03079">
    <property type="entry name" value="ARD"/>
    <property type="match status" value="1"/>
</dbReference>
<dbReference type="Proteomes" id="UP000799118">
    <property type="component" value="Unassembled WGS sequence"/>
</dbReference>
<dbReference type="InterPro" id="IPR014710">
    <property type="entry name" value="RmlC-like_jellyroll"/>
</dbReference>
<dbReference type="Gene3D" id="2.60.120.10">
    <property type="entry name" value="Jelly Rolls"/>
    <property type="match status" value="1"/>
</dbReference>
<keyword evidence="2" id="KW-1185">Reference proteome</keyword>
<reference evidence="1" key="1">
    <citation type="journal article" date="2019" name="Environ. Microbiol.">
        <title>Fungal ecological strategies reflected in gene transcription - a case study of two litter decomposers.</title>
        <authorList>
            <person name="Barbi F."/>
            <person name="Kohler A."/>
            <person name="Barry K."/>
            <person name="Baskaran P."/>
            <person name="Daum C."/>
            <person name="Fauchery L."/>
            <person name="Ihrmark K."/>
            <person name="Kuo A."/>
            <person name="LaButti K."/>
            <person name="Lipzen A."/>
            <person name="Morin E."/>
            <person name="Grigoriev I.V."/>
            <person name="Henrissat B."/>
            <person name="Lindahl B."/>
            <person name="Martin F."/>
        </authorList>
    </citation>
    <scope>NUCLEOTIDE SEQUENCE</scope>
    <source>
        <strain evidence="1">JB14</strain>
    </source>
</reference>
<gene>
    <name evidence="1" type="ORF">BT96DRAFT_931863</name>
</gene>
<proteinExistence type="predicted"/>
<dbReference type="PROSITE" id="PS51257">
    <property type="entry name" value="PROKAR_LIPOPROTEIN"/>
    <property type="match status" value="1"/>
</dbReference>
<dbReference type="EMBL" id="ML769387">
    <property type="protein sequence ID" value="KAE9409741.1"/>
    <property type="molecule type" value="Genomic_DNA"/>
</dbReference>
<dbReference type="OrthoDB" id="2849365at2759"/>
<evidence type="ECO:0000313" key="1">
    <source>
        <dbReference type="EMBL" id="KAE9409741.1"/>
    </source>
</evidence>
<evidence type="ECO:0000313" key="2">
    <source>
        <dbReference type="Proteomes" id="UP000799118"/>
    </source>
</evidence>
<organism evidence="1 2">
    <name type="scientific">Gymnopus androsaceus JB14</name>
    <dbReference type="NCBI Taxonomy" id="1447944"/>
    <lineage>
        <taxon>Eukaryota</taxon>
        <taxon>Fungi</taxon>
        <taxon>Dikarya</taxon>
        <taxon>Basidiomycota</taxon>
        <taxon>Agaricomycotina</taxon>
        <taxon>Agaricomycetes</taxon>
        <taxon>Agaricomycetidae</taxon>
        <taxon>Agaricales</taxon>
        <taxon>Marasmiineae</taxon>
        <taxon>Omphalotaceae</taxon>
        <taxon>Gymnopus</taxon>
    </lineage>
</organism>
<name>A0A6A4IGE5_9AGAR</name>
<sequence length="186" mass="20624">MSFRAYFLFNLPNSPSSTRPVTPVSLSTLSALGCTVILPSEDTTQNIEQTARKLAQNWGYPITQEGSRAVYDTKKDAENSPQAQENLTKFARIHETGFCPTVESLTAIAEGLAEVDIEDVTTRNWIRMEIPRGALIRMPAGIKFRFPLSEHAPNRKGVISDNELLFGKDIENHATRRAYLGTIGQA</sequence>
<protein>
    <submittedName>
        <fullName evidence="1">Uncharacterized protein</fullName>
    </submittedName>
</protein>
<accession>A0A6A4IGE5</accession>